<reference evidence="1 2" key="1">
    <citation type="journal article" date="2017" name="Mol. Biol. Evol.">
        <title>The 4-celled Tetrabaena socialis nuclear genome reveals the essential components for genetic control of cell number at the origin of multicellularity in the volvocine lineage.</title>
        <authorList>
            <person name="Featherston J."/>
            <person name="Arakaki Y."/>
            <person name="Hanschen E.R."/>
            <person name="Ferris P.J."/>
            <person name="Michod R.E."/>
            <person name="Olson B.J.S.C."/>
            <person name="Nozaki H."/>
            <person name="Durand P.M."/>
        </authorList>
    </citation>
    <scope>NUCLEOTIDE SEQUENCE [LARGE SCALE GENOMIC DNA]</scope>
    <source>
        <strain evidence="1 2">NIES-571</strain>
    </source>
</reference>
<accession>A0A2J7ZI81</accession>
<sequence>MSPLNPNAAEFVPSSRQFYYDPACCYDPSFEEHVTSEELEELEACEEWVALQAELEESEREHLIAMALMEADPRQILEVEVRALALGADGNSSSKRKTEIKRKGRH</sequence>
<evidence type="ECO:0000313" key="2">
    <source>
        <dbReference type="Proteomes" id="UP000236333"/>
    </source>
</evidence>
<organism evidence="1 2">
    <name type="scientific">Tetrabaena socialis</name>
    <dbReference type="NCBI Taxonomy" id="47790"/>
    <lineage>
        <taxon>Eukaryota</taxon>
        <taxon>Viridiplantae</taxon>
        <taxon>Chlorophyta</taxon>
        <taxon>core chlorophytes</taxon>
        <taxon>Chlorophyceae</taxon>
        <taxon>CS clade</taxon>
        <taxon>Chlamydomonadales</taxon>
        <taxon>Tetrabaenaceae</taxon>
        <taxon>Tetrabaena</taxon>
    </lineage>
</organism>
<dbReference type="OrthoDB" id="532667at2759"/>
<gene>
    <name evidence="1" type="ORF">TSOC_014222</name>
</gene>
<name>A0A2J7ZI81_9CHLO</name>
<keyword evidence="2" id="KW-1185">Reference proteome</keyword>
<comment type="caution">
    <text evidence="1">The sequence shown here is derived from an EMBL/GenBank/DDBJ whole genome shotgun (WGS) entry which is preliminary data.</text>
</comment>
<dbReference type="InterPro" id="IPR009818">
    <property type="entry name" value="PAM2_motif"/>
</dbReference>
<dbReference type="Proteomes" id="UP000236333">
    <property type="component" value="Unassembled WGS sequence"/>
</dbReference>
<proteinExistence type="predicted"/>
<dbReference type="AlphaFoldDB" id="A0A2J7ZI81"/>
<evidence type="ECO:0000313" key="1">
    <source>
        <dbReference type="EMBL" id="PNG99980.1"/>
    </source>
</evidence>
<dbReference type="EMBL" id="PGGS01001850">
    <property type="protein sequence ID" value="PNG99980.1"/>
    <property type="molecule type" value="Genomic_DNA"/>
</dbReference>
<dbReference type="Pfam" id="PF07145">
    <property type="entry name" value="PAM2"/>
    <property type="match status" value="1"/>
</dbReference>
<protein>
    <submittedName>
        <fullName evidence="1">Uncharacterized protein</fullName>
    </submittedName>
</protein>